<keyword evidence="2" id="KW-1185">Reference proteome</keyword>
<comment type="caution">
    <text evidence="1">The sequence shown here is derived from an EMBL/GenBank/DDBJ whole genome shotgun (WGS) entry which is preliminary data.</text>
</comment>
<dbReference type="OrthoDB" id="670208at2"/>
<protein>
    <submittedName>
        <fullName evidence="1">Uncharacterized protein</fullName>
    </submittedName>
</protein>
<sequence>MSVKKEDGNNPYRGSLIFTNTTLSFEGTTIQLKNVTRFTTHEVKRYHRISPLVLLVSIIVFFLSFSWKGTGYITVISGAITGFGIYEYFRPKLYALIIELSSASHYTFSSVDKEGIFEICRKLTSAMTSETPVNTTVTFNSDKIIFGDHVARDKYEVNNSNIAKMGSFNNNTETPI</sequence>
<name>A0A3S1D3S3_9BACT</name>
<evidence type="ECO:0000313" key="1">
    <source>
        <dbReference type="EMBL" id="NSL90215.1"/>
    </source>
</evidence>
<accession>A0A3S1D3S3</accession>
<reference evidence="1" key="1">
    <citation type="submission" date="2020-05" db="EMBL/GenBank/DDBJ databases">
        <title>Chitinophaga laudate sp. nov., isolated from a tropical peat swamp.</title>
        <authorList>
            <person name="Goh C.B.S."/>
            <person name="Lee M.S."/>
            <person name="Parimannan S."/>
            <person name="Pasbakhsh P."/>
            <person name="Yule C.M."/>
            <person name="Rajandas H."/>
            <person name="Loke S."/>
            <person name="Croft L."/>
            <person name="Tan J.B.L."/>
        </authorList>
    </citation>
    <scope>NUCLEOTIDE SEQUENCE</scope>
    <source>
        <strain evidence="1">Mgbs1</strain>
    </source>
</reference>
<gene>
    <name evidence="1" type="ORF">ECE50_025495</name>
</gene>
<proteinExistence type="predicted"/>
<dbReference type="EMBL" id="RIAR02000001">
    <property type="protein sequence ID" value="NSL90215.1"/>
    <property type="molecule type" value="Genomic_DNA"/>
</dbReference>
<evidence type="ECO:0000313" key="2">
    <source>
        <dbReference type="Proteomes" id="UP000281028"/>
    </source>
</evidence>
<dbReference type="Pfam" id="PF19744">
    <property type="entry name" value="DUF6232"/>
    <property type="match status" value="1"/>
</dbReference>
<organism evidence="1 2">
    <name type="scientific">Chitinophaga solisilvae</name>
    <dbReference type="NCBI Taxonomy" id="1233460"/>
    <lineage>
        <taxon>Bacteria</taxon>
        <taxon>Pseudomonadati</taxon>
        <taxon>Bacteroidota</taxon>
        <taxon>Chitinophagia</taxon>
        <taxon>Chitinophagales</taxon>
        <taxon>Chitinophagaceae</taxon>
        <taxon>Chitinophaga</taxon>
    </lineage>
</organism>
<dbReference type="AlphaFoldDB" id="A0A3S1D3S3"/>
<dbReference type="InterPro" id="IPR045629">
    <property type="entry name" value="DUF6232"/>
</dbReference>
<dbReference type="Proteomes" id="UP000281028">
    <property type="component" value="Unassembled WGS sequence"/>
</dbReference>